<comment type="similarity">
    <text evidence="2">Belongs to the major facilitator superfamily. Proton-dependent oligopeptide transporter (POT/PTR) (TC 2.A.17) family.</text>
</comment>
<feature type="transmembrane region" description="Helical" evidence="8">
    <location>
        <begin position="94"/>
        <end position="114"/>
    </location>
</feature>
<dbReference type="FunFam" id="1.20.1250.20:FF:000147">
    <property type="entry name" value="Protein NRT1/ PTR family 5.10"/>
    <property type="match status" value="1"/>
</dbReference>
<evidence type="ECO:0000256" key="2">
    <source>
        <dbReference type="ARBA" id="ARBA00005982"/>
    </source>
</evidence>
<dbReference type="FunFam" id="1.20.1250.20:FF:000410">
    <property type="entry name" value="POT family protein"/>
    <property type="match status" value="2"/>
</dbReference>
<protein>
    <submittedName>
        <fullName evidence="9">Uncharacterized protein</fullName>
    </submittedName>
</protein>
<feature type="transmembrane region" description="Helical" evidence="8">
    <location>
        <begin position="921"/>
        <end position="941"/>
    </location>
</feature>
<feature type="transmembrane region" description="Helical" evidence="8">
    <location>
        <begin position="1560"/>
        <end position="1579"/>
    </location>
</feature>
<feature type="transmembrane region" description="Helical" evidence="8">
    <location>
        <begin position="55"/>
        <end position="74"/>
    </location>
</feature>
<reference evidence="9 10" key="1">
    <citation type="journal article" date="2018" name="Science">
        <title>The opium poppy genome and morphinan production.</title>
        <authorList>
            <person name="Guo L."/>
            <person name="Winzer T."/>
            <person name="Yang X."/>
            <person name="Li Y."/>
            <person name="Ning Z."/>
            <person name="He Z."/>
            <person name="Teodor R."/>
            <person name="Lu Y."/>
            <person name="Bowser T.A."/>
            <person name="Graham I.A."/>
            <person name="Ye K."/>
        </authorList>
    </citation>
    <scope>NUCLEOTIDE SEQUENCE [LARGE SCALE GENOMIC DNA]</scope>
    <source>
        <strain evidence="10">cv. HN1</strain>
        <tissue evidence="9">Leaves</tissue>
    </source>
</reference>
<feature type="transmembrane region" description="Helical" evidence="8">
    <location>
        <begin position="243"/>
        <end position="265"/>
    </location>
</feature>
<dbReference type="PANTHER" id="PTHR11654">
    <property type="entry name" value="OLIGOPEPTIDE TRANSPORTER-RELATED"/>
    <property type="match status" value="1"/>
</dbReference>
<evidence type="ECO:0000256" key="4">
    <source>
        <dbReference type="ARBA" id="ARBA00022553"/>
    </source>
</evidence>
<evidence type="ECO:0000313" key="10">
    <source>
        <dbReference type="Proteomes" id="UP000316621"/>
    </source>
</evidence>
<evidence type="ECO:0000256" key="8">
    <source>
        <dbReference type="SAM" id="Phobius"/>
    </source>
</evidence>
<keyword evidence="10" id="KW-1185">Reference proteome</keyword>
<dbReference type="InterPro" id="IPR000109">
    <property type="entry name" value="POT_fam"/>
</dbReference>
<gene>
    <name evidence="9" type="ORF">C5167_008044</name>
</gene>
<feature type="transmembrane region" description="Helical" evidence="8">
    <location>
        <begin position="670"/>
        <end position="688"/>
    </location>
</feature>
<feature type="transmembrane region" description="Helical" evidence="8">
    <location>
        <begin position="796"/>
        <end position="814"/>
    </location>
</feature>
<dbReference type="Pfam" id="PF00854">
    <property type="entry name" value="PTR2"/>
    <property type="match status" value="3"/>
</dbReference>
<dbReference type="EMBL" id="CM010720">
    <property type="protein sequence ID" value="RZC64351.1"/>
    <property type="molecule type" value="Genomic_DNA"/>
</dbReference>
<keyword evidence="4" id="KW-0597">Phosphoprotein</keyword>
<evidence type="ECO:0000256" key="1">
    <source>
        <dbReference type="ARBA" id="ARBA00004141"/>
    </source>
</evidence>
<sequence length="1668" mass="183008">MEFIAGDEPLLNNTITETGEEIVTGDRVVEGRVNYRGDKIDKHHEFGGWKSASRVIVVDIVDAFTFYGIASNLISFLTVDLNQSTATAALNVNAWVGFVQLFPLLVGFVADSYLGRFRTLLVSAIIYILGLGLLPVSVALLPGIKSVDCVNKPYVDDGVSSSSCTSASPFQVFFFFGSLYLVAVGSAGYMTCAAAFGADQFDEHNSNESKSKSSFFNWWQIATSVGSTTSHLTLNYIQDNLGWGLGFGISCIFMIVALAVLMFGFKSYRYHVKPEDEEVPTVGLTDVLVAVAKNWRSRFPSSTVIQEEAIETVPLYISSVRTEARVEDARAILGLLPVWFICLTYAIVIAQHMTFFTKQGSTMDRSIGSDFQIPSATIQISISASIILFTAVYDRLFVPFARKITGKPNGVTLLQRIGGGIFFSAISMIAAAIVEKRRLQIVLDFGLIDKPEITVPMSVWWLLPQYVFIGLAILLAIVGLQEFFYDQMPDGLRSVGISLFCSMFGIGSVLSGFLISFIQKVTSAGGQHGWFPDNLNQGHLDYFYWLLAGLSAGELTAFLYFSNSYVYKSSNSVFESLRILEEKLATSMAITSADFDEPLLITDTYIQGMVNYNGEKIKNNNSEFGRWKSASRVIVIGGVESFIFFGMSSNLISILTMQLGQTTATAAQNINAWTGFILMLPVLTAYVGDSYVGRFRAILFSTIIYVLVKLIPPLYCHYEGLGLLTLCTSLLAACFNNTEDKLSCSSPSAFQVIFFFSSLYLVGIGSAGFKTCAPAFGADQFDELNPNESKSKSSFFNWWLFGLSVGSCSSHLILNYVQDNFGWGLSFGFSCLSMVISLIVIMSGAKSYRYTPIKDSDKVNPLKGLTNGLVDVVKNWRSASSSSSIPIQVEPTTNTTPGSRKSGTTSVIRKVEDVKAVLRLVPVWIICLIYPIVHAQVLTFFVKQGSTMERSIGPDFEIPSASIQIFLSISIILFAVMYDRIFVPVARAFTGKSSGITILQRIGGGIFISAMTMVVAAIVENRRLKIAQEFGLTDDWNATIPMAVWWLIPQYVLSGLALVFTSVGLQEFFYDQVPSELRSVGLSLNSTMSGIGHFVSVVLISVIQKNIIINKSQRSFRETWKNLASIMAIRSADYDEPLLLTETYIEGMVNYKGENIKNNNSEFGGWKSASRVITIGGVESFIIFGVSANLISFLTIQLGQSTATAAQNINAWSGFIVLEYSFLPVIETPQGLGLLTLCTSQLATCSNIAAEDNLSCPSPSTFDVIFFFSSLYLIGFGGAGYRTCVPAFGADQIGELNSQESKSNSSFFNWWVLGQSVGSCSSHLILHYVQDNLGWGLAFGISCISMVIALIVILSGIRSYRYTLKKDADKMNPFKGITSGLVNTVKNWRTNSSSLAITIQVDPTTSKLQGSRKAVTAFTISMDEGVLRVVPVWIICLTYPIVQSQVTTFFIKQASTMDRSIGPYFQIPTASIQIFLSISIILFAAMYSRTFVPIAQAFTGKPYGMTTLQRIGGGIFISAMSMVVAGIVENRRLKIAFQFHLVDDPKATVPMVVWWLIPQYVLSGLGLVFAAVGFQEFFYDQVPNGLRSVGLSLFSTMFAVGHFLSVLLISVVQKVTTAGGQHGWIANNINQAHLDYFYWFLACLSVIELVAFLCFSKSYVYKHAGAPM</sequence>
<evidence type="ECO:0000313" key="9">
    <source>
        <dbReference type="EMBL" id="RZC64351.1"/>
    </source>
</evidence>
<feature type="transmembrane region" description="Helical" evidence="8">
    <location>
        <begin position="542"/>
        <end position="561"/>
    </location>
</feature>
<feature type="transmembrane region" description="Helical" evidence="8">
    <location>
        <begin position="331"/>
        <end position="353"/>
    </location>
</feature>
<keyword evidence="6 8" id="KW-1133">Transmembrane helix</keyword>
<dbReference type="Gene3D" id="1.20.1250.20">
    <property type="entry name" value="MFS general substrate transporter like domains"/>
    <property type="match status" value="3"/>
</dbReference>
<evidence type="ECO:0000256" key="7">
    <source>
        <dbReference type="ARBA" id="ARBA00023136"/>
    </source>
</evidence>
<feature type="transmembrane region" description="Helical" evidence="8">
    <location>
        <begin position="961"/>
        <end position="978"/>
    </location>
</feature>
<keyword evidence="5 8" id="KW-0812">Transmembrane</keyword>
<keyword evidence="7 8" id="KW-0472">Membrane</keyword>
<feature type="transmembrane region" description="Helical" evidence="8">
    <location>
        <begin position="413"/>
        <end position="434"/>
    </location>
</feature>
<dbReference type="Proteomes" id="UP000316621">
    <property type="component" value="Chromosome 6"/>
</dbReference>
<evidence type="ECO:0000256" key="3">
    <source>
        <dbReference type="ARBA" id="ARBA00022448"/>
    </source>
</evidence>
<organism evidence="9 10">
    <name type="scientific">Papaver somniferum</name>
    <name type="common">Opium poppy</name>
    <dbReference type="NCBI Taxonomy" id="3469"/>
    <lineage>
        <taxon>Eukaryota</taxon>
        <taxon>Viridiplantae</taxon>
        <taxon>Streptophyta</taxon>
        <taxon>Embryophyta</taxon>
        <taxon>Tracheophyta</taxon>
        <taxon>Spermatophyta</taxon>
        <taxon>Magnoliopsida</taxon>
        <taxon>Ranunculales</taxon>
        <taxon>Papaveraceae</taxon>
        <taxon>Papaveroideae</taxon>
        <taxon>Papaver</taxon>
    </lineage>
</organism>
<feature type="transmembrane region" description="Helical" evidence="8">
    <location>
        <begin position="633"/>
        <end position="658"/>
    </location>
</feature>
<feature type="transmembrane region" description="Helical" evidence="8">
    <location>
        <begin position="172"/>
        <end position="197"/>
    </location>
</feature>
<feature type="transmembrane region" description="Helical" evidence="8">
    <location>
        <begin position="1463"/>
        <end position="1487"/>
    </location>
</feature>
<feature type="transmembrane region" description="Helical" evidence="8">
    <location>
        <begin position="1080"/>
        <end position="1103"/>
    </location>
</feature>
<feature type="transmembrane region" description="Helical" evidence="8">
    <location>
        <begin position="497"/>
        <end position="522"/>
    </location>
</feature>
<feature type="transmembrane region" description="Helical" evidence="8">
    <location>
        <begin position="121"/>
        <end position="144"/>
    </location>
</feature>
<dbReference type="GO" id="GO:0009705">
    <property type="term" value="C:plant-type vacuole membrane"/>
    <property type="evidence" value="ECO:0007669"/>
    <property type="project" value="UniProtKB-ARBA"/>
</dbReference>
<feature type="transmembrane region" description="Helical" evidence="8">
    <location>
        <begin position="1335"/>
        <end position="1357"/>
    </location>
</feature>
<feature type="transmembrane region" description="Helical" evidence="8">
    <location>
        <begin position="695"/>
        <end position="715"/>
    </location>
</feature>
<name>A0A4Y7JWJ9_PAPSO</name>
<feature type="transmembrane region" description="Helical" evidence="8">
    <location>
        <begin position="998"/>
        <end position="1019"/>
    </location>
</feature>
<comment type="subcellular location">
    <subcellularLocation>
        <location evidence="1">Membrane</location>
        <topology evidence="1">Multi-pass membrane protein</topology>
    </subcellularLocation>
</comment>
<proteinExistence type="inferred from homology"/>
<dbReference type="Gramene" id="RZC64351">
    <property type="protein sequence ID" value="RZC64351"/>
    <property type="gene ID" value="C5167_008044"/>
</dbReference>
<feature type="transmembrane region" description="Helical" evidence="8">
    <location>
        <begin position="821"/>
        <end position="842"/>
    </location>
</feature>
<feature type="transmembrane region" description="Helical" evidence="8">
    <location>
        <begin position="1591"/>
        <end position="1616"/>
    </location>
</feature>
<feature type="transmembrane region" description="Helical" evidence="8">
    <location>
        <begin position="466"/>
        <end position="485"/>
    </location>
</feature>
<feature type="transmembrane region" description="Helical" evidence="8">
    <location>
        <begin position="750"/>
        <end position="776"/>
    </location>
</feature>
<evidence type="ECO:0000256" key="6">
    <source>
        <dbReference type="ARBA" id="ARBA00022989"/>
    </source>
</evidence>
<dbReference type="InterPro" id="IPR036259">
    <property type="entry name" value="MFS_trans_sf"/>
</dbReference>
<dbReference type="GO" id="GO:0080054">
    <property type="term" value="F:low-affinity nitrate transmembrane transporter activity"/>
    <property type="evidence" value="ECO:0007669"/>
    <property type="project" value="UniProtKB-ARBA"/>
</dbReference>
<feature type="transmembrane region" description="Helical" evidence="8">
    <location>
        <begin position="1040"/>
        <end position="1060"/>
    </location>
</feature>
<feature type="transmembrane region" description="Helical" evidence="8">
    <location>
        <begin position="373"/>
        <end position="393"/>
    </location>
</feature>
<feature type="transmembrane region" description="Helical" evidence="8">
    <location>
        <begin position="721"/>
        <end position="738"/>
    </location>
</feature>
<dbReference type="SUPFAM" id="SSF103473">
    <property type="entry name" value="MFS general substrate transporter"/>
    <property type="match status" value="3"/>
</dbReference>
<feature type="transmembrane region" description="Helical" evidence="8">
    <location>
        <begin position="1307"/>
        <end position="1329"/>
    </location>
</feature>
<feature type="transmembrane region" description="Helical" evidence="8">
    <location>
        <begin position="1508"/>
        <end position="1528"/>
    </location>
</feature>
<feature type="transmembrane region" description="Helical" evidence="8">
    <location>
        <begin position="1636"/>
        <end position="1655"/>
    </location>
</feature>
<keyword evidence="3" id="KW-0813">Transport</keyword>
<accession>A0A4Y7JWJ9</accession>
<evidence type="ECO:0000256" key="5">
    <source>
        <dbReference type="ARBA" id="ARBA00022692"/>
    </source>
</evidence>